<name>A0ABN9UGE6_9DINO</name>
<comment type="caution">
    <text evidence="1">The sequence shown here is derived from an EMBL/GenBank/DDBJ whole genome shotgun (WGS) entry which is preliminary data.</text>
</comment>
<proteinExistence type="predicted"/>
<reference evidence="1" key="1">
    <citation type="submission" date="2023-10" db="EMBL/GenBank/DDBJ databases">
        <authorList>
            <person name="Chen Y."/>
            <person name="Shah S."/>
            <person name="Dougan E. K."/>
            <person name="Thang M."/>
            <person name="Chan C."/>
        </authorList>
    </citation>
    <scope>NUCLEOTIDE SEQUENCE [LARGE SCALE GENOMIC DNA]</scope>
</reference>
<keyword evidence="2" id="KW-1185">Reference proteome</keyword>
<evidence type="ECO:0000313" key="2">
    <source>
        <dbReference type="Proteomes" id="UP001189429"/>
    </source>
</evidence>
<dbReference type="Proteomes" id="UP001189429">
    <property type="component" value="Unassembled WGS sequence"/>
</dbReference>
<evidence type="ECO:0008006" key="3">
    <source>
        <dbReference type="Google" id="ProtNLM"/>
    </source>
</evidence>
<organism evidence="1 2">
    <name type="scientific">Prorocentrum cordatum</name>
    <dbReference type="NCBI Taxonomy" id="2364126"/>
    <lineage>
        <taxon>Eukaryota</taxon>
        <taxon>Sar</taxon>
        <taxon>Alveolata</taxon>
        <taxon>Dinophyceae</taxon>
        <taxon>Prorocentrales</taxon>
        <taxon>Prorocentraceae</taxon>
        <taxon>Prorocentrum</taxon>
    </lineage>
</organism>
<dbReference type="EMBL" id="CAUYUJ010015836">
    <property type="protein sequence ID" value="CAK0858702.1"/>
    <property type="molecule type" value="Genomic_DNA"/>
</dbReference>
<gene>
    <name evidence="1" type="ORF">PCOR1329_LOCUS48315</name>
</gene>
<evidence type="ECO:0000313" key="1">
    <source>
        <dbReference type="EMBL" id="CAK0858702.1"/>
    </source>
</evidence>
<protein>
    <recommendedName>
        <fullName evidence="3">Centrosomal protein POC5</fullName>
    </recommendedName>
</protein>
<sequence>MEEQIKSERRWWQEHLLQEVARIEATVSKEISKSTSALREHLQLQMEEQRMVIHTALSPLRSPRHRRPVSLQS</sequence>
<accession>A0ABN9UGE6</accession>